<feature type="region of interest" description="Disordered" evidence="3">
    <location>
        <begin position="44"/>
        <end position="69"/>
    </location>
</feature>
<evidence type="ECO:0008006" key="6">
    <source>
        <dbReference type="Google" id="ProtNLM"/>
    </source>
</evidence>
<protein>
    <recommendedName>
        <fullName evidence="6">Tyrosinase co-factor</fullName>
    </recommendedName>
</protein>
<feature type="compositionally biased region" description="Low complexity" evidence="3">
    <location>
        <begin position="49"/>
        <end position="59"/>
    </location>
</feature>
<dbReference type="Pfam" id="PF06236">
    <property type="entry name" value="MelC1"/>
    <property type="match status" value="1"/>
</dbReference>
<name>A0ABM6GVC9_9ACTN</name>
<evidence type="ECO:0000256" key="2">
    <source>
        <dbReference type="ARBA" id="ARBA00023008"/>
    </source>
</evidence>
<organism evidence="4 5">
    <name type="scientific">Streptomyces alfalfae</name>
    <dbReference type="NCBI Taxonomy" id="1642299"/>
    <lineage>
        <taxon>Bacteria</taxon>
        <taxon>Bacillati</taxon>
        <taxon>Actinomycetota</taxon>
        <taxon>Actinomycetes</taxon>
        <taxon>Kitasatosporales</taxon>
        <taxon>Streptomycetaceae</taxon>
        <taxon>Streptomyces</taxon>
    </lineage>
</organism>
<proteinExistence type="predicted"/>
<evidence type="ECO:0000313" key="5">
    <source>
        <dbReference type="Proteomes" id="UP000187191"/>
    </source>
</evidence>
<dbReference type="Proteomes" id="UP000187191">
    <property type="component" value="Chromosome"/>
</dbReference>
<evidence type="ECO:0000256" key="1">
    <source>
        <dbReference type="ARBA" id="ARBA00022729"/>
    </source>
</evidence>
<dbReference type="InterPro" id="IPR023199">
    <property type="entry name" value="GriE/MELC1_sf"/>
</dbReference>
<evidence type="ECO:0000256" key="3">
    <source>
        <dbReference type="SAM" id="MobiDB-lite"/>
    </source>
</evidence>
<dbReference type="InterPro" id="IPR010928">
    <property type="entry name" value="MelC1"/>
</dbReference>
<evidence type="ECO:0000313" key="4">
    <source>
        <dbReference type="EMBL" id="APY87193.1"/>
    </source>
</evidence>
<accession>A0ABM6GVC9</accession>
<keyword evidence="2" id="KW-0186">Copper</keyword>
<sequence length="145" mass="15927">MSRPWGTHGEPERLVDRVTRRHLLGVAASALLAAAEIMRTPWVTREQSPAPAQAPAEVPDGPPAGFDEMYRGRRIQGEPVAVREGRTPESWRITVDGRPLGLMRRADGSFLSMVDHYQSYDTPLAAARGAVDEIGPLQTLSGRHH</sequence>
<dbReference type="Gene3D" id="3.30.1880.10">
    <property type="entry name" value="protein ne1242 domain like"/>
    <property type="match status" value="1"/>
</dbReference>
<dbReference type="EMBL" id="CP015588">
    <property type="protein sequence ID" value="APY87193.1"/>
    <property type="molecule type" value="Genomic_DNA"/>
</dbReference>
<gene>
    <name evidence="4" type="ORF">A7J05_16935</name>
</gene>
<dbReference type="RefSeq" id="WP_076685204.1">
    <property type="nucleotide sequence ID" value="NZ_CP015588.1"/>
</dbReference>
<keyword evidence="1" id="KW-0732">Signal</keyword>
<keyword evidence="5" id="KW-1185">Reference proteome</keyword>
<reference evidence="4 5" key="1">
    <citation type="submission" date="2016-05" db="EMBL/GenBank/DDBJ databases">
        <authorList>
            <person name="Gu J."/>
        </authorList>
    </citation>
    <scope>NUCLEOTIDE SEQUENCE [LARGE SCALE GENOMIC DNA]</scope>
    <source>
        <strain evidence="4 5">ACCC40021</strain>
    </source>
</reference>